<dbReference type="PANTHER" id="PTHR36115:SF4">
    <property type="entry name" value="MEMBRANE PROTEIN"/>
    <property type="match status" value="1"/>
</dbReference>
<keyword evidence="2" id="KW-1003">Cell membrane</keyword>
<feature type="region of interest" description="Disordered" evidence="6">
    <location>
        <begin position="1"/>
        <end position="81"/>
    </location>
</feature>
<evidence type="ECO:0000256" key="7">
    <source>
        <dbReference type="SAM" id="Phobius"/>
    </source>
</evidence>
<feature type="transmembrane region" description="Helical" evidence="7">
    <location>
        <begin position="164"/>
        <end position="185"/>
    </location>
</feature>
<comment type="subcellular location">
    <subcellularLocation>
        <location evidence="1">Cell membrane</location>
        <topology evidence="1">Multi-pass membrane protein</topology>
    </subcellularLocation>
</comment>
<dbReference type="KEGG" id="aser:Asera_19030"/>
<evidence type="ECO:0000256" key="1">
    <source>
        <dbReference type="ARBA" id="ARBA00004651"/>
    </source>
</evidence>
<dbReference type="InterPro" id="IPR051791">
    <property type="entry name" value="Pra-immunoreactive"/>
</dbReference>
<dbReference type="AlphaFoldDB" id="A0A810KYQ0"/>
<gene>
    <name evidence="10" type="ORF">Asera_19030</name>
</gene>
<dbReference type="Proteomes" id="UP000680750">
    <property type="component" value="Chromosome"/>
</dbReference>
<dbReference type="OrthoDB" id="5244233at2"/>
<sequence length="284" mass="30618">MAKSISPGWYKDPAAPETQRYWDGEQWLGDPLPADATPPATPPQPPPPPPPVPETPQVHPGWTGAEVPHPATTGAGQQVPPELLRPGAVLRALPKPTMPAGFVSASLERRLGARLIDVAIVGALSIVANAWLGYKYIAALMPYVREAMVNPQTEVPNDPQLTTLLYAMIAISLVLWFAYEVIGTARNGQTFGKRLLGIKVVRLDGAPADFGSSFRRWAVMAIPNLFFPCCAPVQLIDVLWCTWDKPLAQCIHDKSARTIVVSARPADLPPPADGPANDGRTSHE</sequence>
<keyword evidence="4 7" id="KW-1133">Transmembrane helix</keyword>
<keyword evidence="11" id="KW-1185">Reference proteome</keyword>
<evidence type="ECO:0000256" key="2">
    <source>
        <dbReference type="ARBA" id="ARBA00022475"/>
    </source>
</evidence>
<evidence type="ECO:0008006" key="12">
    <source>
        <dbReference type="Google" id="ProtNLM"/>
    </source>
</evidence>
<evidence type="ECO:0000313" key="10">
    <source>
        <dbReference type="EMBL" id="BCJ27795.1"/>
    </source>
</evidence>
<dbReference type="Pfam" id="PF06271">
    <property type="entry name" value="RDD"/>
    <property type="match status" value="1"/>
</dbReference>
<dbReference type="GO" id="GO:0005886">
    <property type="term" value="C:plasma membrane"/>
    <property type="evidence" value="ECO:0007669"/>
    <property type="project" value="UniProtKB-SubCell"/>
</dbReference>
<organism evidence="10 11">
    <name type="scientific">Actinocatenispora sera</name>
    <dbReference type="NCBI Taxonomy" id="390989"/>
    <lineage>
        <taxon>Bacteria</taxon>
        <taxon>Bacillati</taxon>
        <taxon>Actinomycetota</taxon>
        <taxon>Actinomycetes</taxon>
        <taxon>Micromonosporales</taxon>
        <taxon>Micromonosporaceae</taxon>
        <taxon>Actinocatenispora</taxon>
    </lineage>
</organism>
<dbReference type="EMBL" id="AP023354">
    <property type="protein sequence ID" value="BCJ27795.1"/>
    <property type="molecule type" value="Genomic_DNA"/>
</dbReference>
<dbReference type="RefSeq" id="WP_051802304.1">
    <property type="nucleotide sequence ID" value="NZ_AP023354.1"/>
</dbReference>
<evidence type="ECO:0000313" key="11">
    <source>
        <dbReference type="Proteomes" id="UP000680750"/>
    </source>
</evidence>
<dbReference type="InterPro" id="IPR010432">
    <property type="entry name" value="RDD"/>
</dbReference>
<reference evidence="10" key="1">
    <citation type="submission" date="2020-08" db="EMBL/GenBank/DDBJ databases">
        <title>Whole genome shotgun sequence of Actinocatenispora sera NBRC 101916.</title>
        <authorList>
            <person name="Komaki H."/>
            <person name="Tamura T."/>
        </authorList>
    </citation>
    <scope>NUCLEOTIDE SEQUENCE</scope>
    <source>
        <strain evidence="10">NBRC 101916</strain>
    </source>
</reference>
<proteinExistence type="predicted"/>
<feature type="domain" description="DUF2510" evidence="9">
    <location>
        <begin position="7"/>
        <end position="40"/>
    </location>
</feature>
<keyword evidence="3 7" id="KW-0812">Transmembrane</keyword>
<evidence type="ECO:0000256" key="3">
    <source>
        <dbReference type="ARBA" id="ARBA00022692"/>
    </source>
</evidence>
<feature type="domain" description="RDD" evidence="8">
    <location>
        <begin position="105"/>
        <end position="256"/>
    </location>
</feature>
<evidence type="ECO:0000259" key="8">
    <source>
        <dbReference type="Pfam" id="PF06271"/>
    </source>
</evidence>
<evidence type="ECO:0000256" key="4">
    <source>
        <dbReference type="ARBA" id="ARBA00022989"/>
    </source>
</evidence>
<name>A0A810KYQ0_9ACTN</name>
<evidence type="ECO:0000256" key="6">
    <source>
        <dbReference type="SAM" id="MobiDB-lite"/>
    </source>
</evidence>
<dbReference type="InterPro" id="IPR018929">
    <property type="entry name" value="DUF2510"/>
</dbReference>
<dbReference type="Pfam" id="PF10708">
    <property type="entry name" value="DUF2510"/>
    <property type="match status" value="1"/>
</dbReference>
<keyword evidence="5 7" id="KW-0472">Membrane</keyword>
<feature type="transmembrane region" description="Helical" evidence="7">
    <location>
        <begin position="115"/>
        <end position="134"/>
    </location>
</feature>
<protein>
    <recommendedName>
        <fullName evidence="12">RDD family membrane protein YckC</fullName>
    </recommendedName>
</protein>
<feature type="compositionally biased region" description="Pro residues" evidence="6">
    <location>
        <begin position="39"/>
        <end position="54"/>
    </location>
</feature>
<feature type="region of interest" description="Disordered" evidence="6">
    <location>
        <begin position="264"/>
        <end position="284"/>
    </location>
</feature>
<accession>A0A810KYQ0</accession>
<evidence type="ECO:0000259" key="9">
    <source>
        <dbReference type="Pfam" id="PF10708"/>
    </source>
</evidence>
<dbReference type="PANTHER" id="PTHR36115">
    <property type="entry name" value="PROLINE-RICH ANTIGEN HOMOLOG-RELATED"/>
    <property type="match status" value="1"/>
</dbReference>
<evidence type="ECO:0000256" key="5">
    <source>
        <dbReference type="ARBA" id="ARBA00023136"/>
    </source>
</evidence>